<protein>
    <submittedName>
        <fullName evidence="1">Uncharacterized protein</fullName>
    </submittedName>
</protein>
<dbReference type="InterPro" id="IPR011990">
    <property type="entry name" value="TPR-like_helical_dom_sf"/>
</dbReference>
<dbReference type="EMBL" id="UPXX01000013">
    <property type="protein sequence ID" value="VBB42660.1"/>
    <property type="molecule type" value="Genomic_DNA"/>
</dbReference>
<evidence type="ECO:0000313" key="1">
    <source>
        <dbReference type="EMBL" id="VBB42660.1"/>
    </source>
</evidence>
<proteinExistence type="predicted"/>
<reference evidence="1" key="1">
    <citation type="submission" date="2018-07" db="EMBL/GenBank/DDBJ databases">
        <authorList>
            <consortium name="Genoscope - CEA"/>
            <person name="William W."/>
        </authorList>
    </citation>
    <scope>NUCLEOTIDE SEQUENCE</scope>
    <source>
        <strain evidence="1">IK1</strain>
    </source>
</reference>
<accession>A0A653A3P6</accession>
<dbReference type="SUPFAM" id="SSF48452">
    <property type="entry name" value="TPR-like"/>
    <property type="match status" value="1"/>
</dbReference>
<name>A0A653A3P6_UNCDX</name>
<dbReference type="Gene3D" id="1.25.40.10">
    <property type="entry name" value="Tetratricopeptide repeat domain"/>
    <property type="match status" value="1"/>
</dbReference>
<organism evidence="1">
    <name type="scientific">Uncultured Desulfatiglans sp</name>
    <dbReference type="NCBI Taxonomy" id="1748965"/>
    <lineage>
        <taxon>Bacteria</taxon>
        <taxon>Pseudomonadati</taxon>
        <taxon>Thermodesulfobacteriota</taxon>
        <taxon>Desulfobacteria</taxon>
        <taxon>Desulfatiglandales</taxon>
        <taxon>Desulfatiglandaceae</taxon>
        <taxon>Desulfatiglans</taxon>
        <taxon>environmental samples</taxon>
    </lineage>
</organism>
<gene>
    <name evidence="1" type="ORF">TRIP_B200800</name>
</gene>
<sequence length="152" mass="16614">MPMQFPADLLRLLMQIGFIASGTGYYTEAETIFSGVQTMSPQSEFPSIGKAVNKLNEMDPQSAIQILTSEALEINPGSDLAKAFLAQAFRQAGLNDRGRILCTNILNTTEDASARRIAEAILIEMNPKHFPGPAFRSDLFTSLQQEGEASCR</sequence>
<dbReference type="AlphaFoldDB" id="A0A653A3P6"/>